<dbReference type="EMBL" id="RJVU01019080">
    <property type="protein sequence ID" value="ROL51204.1"/>
    <property type="molecule type" value="Genomic_DNA"/>
</dbReference>
<evidence type="ECO:0000313" key="1">
    <source>
        <dbReference type="EMBL" id="ROL51204.1"/>
    </source>
</evidence>
<name>A0A3N0YZ98_ANAGA</name>
<accession>A0A3N0YZ98</accession>
<comment type="caution">
    <text evidence="1">The sequence shown here is derived from an EMBL/GenBank/DDBJ whole genome shotgun (WGS) entry which is preliminary data.</text>
</comment>
<gene>
    <name evidence="1" type="ORF">DPX16_18532</name>
</gene>
<protein>
    <submittedName>
        <fullName evidence="1">Uncharacterized protein</fullName>
    </submittedName>
</protein>
<organism evidence="1 2">
    <name type="scientific">Anabarilius grahami</name>
    <name type="common">Kanglang fish</name>
    <name type="synonym">Barilius grahami</name>
    <dbReference type="NCBI Taxonomy" id="495550"/>
    <lineage>
        <taxon>Eukaryota</taxon>
        <taxon>Metazoa</taxon>
        <taxon>Chordata</taxon>
        <taxon>Craniata</taxon>
        <taxon>Vertebrata</taxon>
        <taxon>Euteleostomi</taxon>
        <taxon>Actinopterygii</taxon>
        <taxon>Neopterygii</taxon>
        <taxon>Teleostei</taxon>
        <taxon>Ostariophysi</taxon>
        <taxon>Cypriniformes</taxon>
        <taxon>Xenocyprididae</taxon>
        <taxon>Xenocypridinae</taxon>
        <taxon>Xenocypridinae incertae sedis</taxon>
        <taxon>Anabarilius</taxon>
    </lineage>
</organism>
<proteinExistence type="predicted"/>
<dbReference type="AlphaFoldDB" id="A0A3N0YZ98"/>
<reference evidence="1 2" key="1">
    <citation type="submission" date="2018-10" db="EMBL/GenBank/DDBJ databases">
        <title>Genome assembly for a Yunnan-Guizhou Plateau 3E fish, Anabarilius grahami (Regan), and its evolutionary and genetic applications.</title>
        <authorList>
            <person name="Jiang W."/>
        </authorList>
    </citation>
    <scope>NUCLEOTIDE SEQUENCE [LARGE SCALE GENOMIC DNA]</scope>
    <source>
        <strain evidence="1">AG-KIZ</strain>
        <tissue evidence="1">Muscle</tissue>
    </source>
</reference>
<dbReference type="Proteomes" id="UP000281406">
    <property type="component" value="Unassembled WGS sequence"/>
</dbReference>
<keyword evidence="2" id="KW-1185">Reference proteome</keyword>
<sequence>MCVSLNTNTARTADNFGSIITSLISVDCYSSSEKQRTVGSQCVFCAEEEVMVRSGAQMTRGLCGTESLKLIPRLHGRVLRLTLAPLWKPNVIGIDVPN</sequence>
<evidence type="ECO:0000313" key="2">
    <source>
        <dbReference type="Proteomes" id="UP000281406"/>
    </source>
</evidence>